<feature type="region of interest" description="Disordered" evidence="5">
    <location>
        <begin position="80"/>
        <end position="118"/>
    </location>
</feature>
<evidence type="ECO:0000256" key="2">
    <source>
        <dbReference type="ARBA" id="ARBA00022801"/>
    </source>
</evidence>
<proteinExistence type="predicted"/>
<dbReference type="AlphaFoldDB" id="A0AAV5MMY0"/>
<dbReference type="GO" id="GO:0007165">
    <property type="term" value="P:signal transduction"/>
    <property type="evidence" value="ECO:0007669"/>
    <property type="project" value="InterPro"/>
</dbReference>
<feature type="compositionally biased region" description="Low complexity" evidence="5">
    <location>
        <begin position="373"/>
        <end position="386"/>
    </location>
</feature>
<dbReference type="Pfam" id="PF01582">
    <property type="entry name" value="TIR"/>
    <property type="match status" value="2"/>
</dbReference>
<dbReference type="EC" id="3.2.2.6" evidence="1"/>
<feature type="domain" description="TIR" evidence="6">
    <location>
        <begin position="15"/>
        <end position="61"/>
    </location>
</feature>
<sequence>MAASFPSDPHHQCWNYDLFLSFRGEGIRNNFLGHLYSTLNQVGLRTYKDDNELTRGSGIVPKQLRTSTVLDCEAAETLAPSVGSTSSSTRDDGGDHPIASSSSLFTEETPSREEGMGDVVSSVSDRLVVGEWEGMTIPSRLSNLRKAPKDLPAGFRFKAVLHHKVANCVPSISGYKRLEEMVRAYHIPKTILLPTGGQNERACIVSQTGWIPVYADHFDAGLRFPLPGLIFDLLADYELALTQLTPNSIRFIIGFMLLCARLEVPAKAIVFRSLFQCRLCPNSRGAKWYYLSGRDKSQLFKNREGLIDLEALVTSKHLAVFGFVDVTNLFSEDMSSILERQRQRAQGSRGRASRSAQPRQTRFDERPPPAPQSRGSSHRGSSSSSRPRADHRAEVTAPGARRRAREEIESEEDEVPLARCRIRGGTQPAQAARPTTVRSPAAPPATARAVNDLHLCPILSHQLAIASTPTKDMLGQIVLPFFFHVDTSDVRKQRGSFGKAFARAHHQKVTVDKVEKWKTALTNAANLSGFDLQSVNG</sequence>
<dbReference type="PANTHER" id="PTHR32009">
    <property type="entry name" value="TMV RESISTANCE PROTEIN N-LIKE"/>
    <property type="match status" value="1"/>
</dbReference>
<evidence type="ECO:0000259" key="6">
    <source>
        <dbReference type="Pfam" id="PF01582"/>
    </source>
</evidence>
<dbReference type="Pfam" id="PF04195">
    <property type="entry name" value="Transposase_28"/>
    <property type="match status" value="1"/>
</dbReference>
<accession>A0AAV5MMY0</accession>
<feature type="compositionally biased region" description="Polar residues" evidence="5">
    <location>
        <begin position="99"/>
        <end position="108"/>
    </location>
</feature>
<dbReference type="InterPro" id="IPR035897">
    <property type="entry name" value="Toll_tir_struct_dom_sf"/>
</dbReference>
<comment type="caution">
    <text evidence="8">The sequence shown here is derived from an EMBL/GenBank/DDBJ whole genome shotgun (WGS) entry which is preliminary data.</text>
</comment>
<feature type="domain" description="Transposase (putative) gypsy type" evidence="7">
    <location>
        <begin position="213"/>
        <end position="278"/>
    </location>
</feature>
<dbReference type="EMBL" id="BPVZ01000454">
    <property type="protein sequence ID" value="GKV51200.1"/>
    <property type="molecule type" value="Genomic_DNA"/>
</dbReference>
<feature type="compositionally biased region" description="Low complexity" evidence="5">
    <location>
        <begin position="344"/>
        <end position="360"/>
    </location>
</feature>
<evidence type="ECO:0000256" key="5">
    <source>
        <dbReference type="SAM" id="MobiDB-lite"/>
    </source>
</evidence>
<organism evidence="8 9">
    <name type="scientific">Rubroshorea leprosula</name>
    <dbReference type="NCBI Taxonomy" id="152421"/>
    <lineage>
        <taxon>Eukaryota</taxon>
        <taxon>Viridiplantae</taxon>
        <taxon>Streptophyta</taxon>
        <taxon>Embryophyta</taxon>
        <taxon>Tracheophyta</taxon>
        <taxon>Spermatophyta</taxon>
        <taxon>Magnoliopsida</taxon>
        <taxon>eudicotyledons</taxon>
        <taxon>Gunneridae</taxon>
        <taxon>Pentapetalae</taxon>
        <taxon>rosids</taxon>
        <taxon>malvids</taxon>
        <taxon>Malvales</taxon>
        <taxon>Dipterocarpaceae</taxon>
        <taxon>Rubroshorea</taxon>
    </lineage>
</organism>
<evidence type="ECO:0000313" key="9">
    <source>
        <dbReference type="Proteomes" id="UP001054252"/>
    </source>
</evidence>
<dbReference type="PANTHER" id="PTHR32009:SF39">
    <property type="entry name" value="TIR DOMAIN-CONTAINING PROTEIN"/>
    <property type="match status" value="1"/>
</dbReference>
<keyword evidence="3" id="KW-0520">NAD</keyword>
<feature type="region of interest" description="Disordered" evidence="5">
    <location>
        <begin position="340"/>
        <end position="443"/>
    </location>
</feature>
<keyword evidence="2" id="KW-0378">Hydrolase</keyword>
<gene>
    <name evidence="8" type="ORF">SLEP1_g57871</name>
</gene>
<dbReference type="Proteomes" id="UP001054252">
    <property type="component" value="Unassembled WGS sequence"/>
</dbReference>
<evidence type="ECO:0000259" key="7">
    <source>
        <dbReference type="Pfam" id="PF04195"/>
    </source>
</evidence>
<reference evidence="8 9" key="1">
    <citation type="journal article" date="2021" name="Commun. Biol.">
        <title>The genome of Shorea leprosula (Dipterocarpaceae) highlights the ecological relevance of drought in aseasonal tropical rainforests.</title>
        <authorList>
            <person name="Ng K.K.S."/>
            <person name="Kobayashi M.J."/>
            <person name="Fawcett J.A."/>
            <person name="Hatakeyama M."/>
            <person name="Paape T."/>
            <person name="Ng C.H."/>
            <person name="Ang C.C."/>
            <person name="Tnah L.H."/>
            <person name="Lee C.T."/>
            <person name="Nishiyama T."/>
            <person name="Sese J."/>
            <person name="O'Brien M.J."/>
            <person name="Copetti D."/>
            <person name="Mohd Noor M.I."/>
            <person name="Ong R.C."/>
            <person name="Putra M."/>
            <person name="Sireger I.Z."/>
            <person name="Indrioko S."/>
            <person name="Kosugi Y."/>
            <person name="Izuno A."/>
            <person name="Isagi Y."/>
            <person name="Lee S.L."/>
            <person name="Shimizu K.K."/>
        </authorList>
    </citation>
    <scope>NUCLEOTIDE SEQUENCE [LARGE SCALE GENOMIC DNA]</scope>
    <source>
        <strain evidence="8">214</strain>
    </source>
</reference>
<dbReference type="Gene3D" id="3.40.50.10140">
    <property type="entry name" value="Toll/interleukin-1 receptor homology (TIR) domain"/>
    <property type="match status" value="2"/>
</dbReference>
<name>A0AAV5MMY0_9ROSI</name>
<evidence type="ECO:0000256" key="1">
    <source>
        <dbReference type="ARBA" id="ARBA00011982"/>
    </source>
</evidence>
<dbReference type="GO" id="GO:0061809">
    <property type="term" value="F:NAD+ nucleosidase activity, cyclic ADP-ribose generating"/>
    <property type="evidence" value="ECO:0007669"/>
    <property type="project" value="UniProtKB-EC"/>
</dbReference>
<evidence type="ECO:0000313" key="8">
    <source>
        <dbReference type="EMBL" id="GKV51200.1"/>
    </source>
</evidence>
<dbReference type="SUPFAM" id="SSF52200">
    <property type="entry name" value="Toll/Interleukin receptor TIR domain"/>
    <property type="match status" value="2"/>
</dbReference>
<keyword evidence="9" id="KW-1185">Reference proteome</keyword>
<comment type="catalytic activity">
    <reaction evidence="4">
        <text>NAD(+) + H2O = ADP-D-ribose + nicotinamide + H(+)</text>
        <dbReference type="Rhea" id="RHEA:16301"/>
        <dbReference type="ChEBI" id="CHEBI:15377"/>
        <dbReference type="ChEBI" id="CHEBI:15378"/>
        <dbReference type="ChEBI" id="CHEBI:17154"/>
        <dbReference type="ChEBI" id="CHEBI:57540"/>
        <dbReference type="ChEBI" id="CHEBI:57967"/>
        <dbReference type="EC" id="3.2.2.6"/>
    </reaction>
    <physiologicalReaction direction="left-to-right" evidence="4">
        <dbReference type="Rhea" id="RHEA:16302"/>
    </physiologicalReaction>
</comment>
<evidence type="ECO:0000256" key="4">
    <source>
        <dbReference type="ARBA" id="ARBA00047304"/>
    </source>
</evidence>
<feature type="domain" description="TIR" evidence="6">
    <location>
        <begin position="469"/>
        <end position="535"/>
    </location>
</feature>
<feature type="compositionally biased region" description="Low complexity" evidence="5">
    <location>
        <begin position="431"/>
        <end position="443"/>
    </location>
</feature>
<protein>
    <recommendedName>
        <fullName evidence="1">ADP-ribosyl cyclase/cyclic ADP-ribose hydrolase</fullName>
        <ecNumber evidence="1">3.2.2.6</ecNumber>
    </recommendedName>
</protein>
<dbReference type="InterPro" id="IPR007321">
    <property type="entry name" value="Transposase_28"/>
</dbReference>
<dbReference type="InterPro" id="IPR000157">
    <property type="entry name" value="TIR_dom"/>
</dbReference>
<evidence type="ECO:0000256" key="3">
    <source>
        <dbReference type="ARBA" id="ARBA00023027"/>
    </source>
</evidence>